<evidence type="ECO:0000313" key="2">
    <source>
        <dbReference type="EMBL" id="MDH8679753.1"/>
    </source>
</evidence>
<comment type="caution">
    <text evidence="2">The sequence shown here is derived from an EMBL/GenBank/DDBJ whole genome shotgun (WGS) entry which is preliminary data.</text>
</comment>
<dbReference type="SMART" id="SM00506">
    <property type="entry name" value="A1pp"/>
    <property type="match status" value="1"/>
</dbReference>
<organism evidence="2 3">
    <name type="scientific">Fusibacter bizertensis</name>
    <dbReference type="NCBI Taxonomy" id="1488331"/>
    <lineage>
        <taxon>Bacteria</taxon>
        <taxon>Bacillati</taxon>
        <taxon>Bacillota</taxon>
        <taxon>Clostridia</taxon>
        <taxon>Eubacteriales</taxon>
        <taxon>Eubacteriales Family XII. Incertae Sedis</taxon>
        <taxon>Fusibacter</taxon>
    </lineage>
</organism>
<keyword evidence="3" id="KW-1185">Reference proteome</keyword>
<dbReference type="InterPro" id="IPR043472">
    <property type="entry name" value="Macro_dom-like"/>
</dbReference>
<dbReference type="EMBL" id="JARYZI010000016">
    <property type="protein sequence ID" value="MDH8679753.1"/>
    <property type="molecule type" value="Genomic_DNA"/>
</dbReference>
<dbReference type="NCBIfam" id="NF001664">
    <property type="entry name" value="PRK00431.1-6"/>
    <property type="match status" value="1"/>
</dbReference>
<dbReference type="Proteomes" id="UP001158045">
    <property type="component" value="Unassembled WGS sequence"/>
</dbReference>
<protein>
    <submittedName>
        <fullName evidence="2">O-acetyl-ADP-ribose deacetylase</fullName>
    </submittedName>
</protein>
<name>A0ABT6NHD4_9FIRM</name>
<dbReference type="InterPro" id="IPR002589">
    <property type="entry name" value="Macro_dom"/>
</dbReference>
<sequence>MPFEIIRADITTLKVDAIVNAANTSLLGGGGVDGAIHKAAGPKLLEACKPLGGCVVGQCKLTKGFDLPAKYVIHTVGPIWQGGNSGEGEHLLSCYATALELAKDRKIESIAFPLISTGAYGFPKDLAITIASNVIRNFLIDNDMMIYLVVFDRDAFKLSQSRHASIKAYIDDHFVDEHHDHRRQYNSVDDEAFVTYSINKMIYKEAPDKSIKKQRSLNDVLDQLEDTFSERLLRWIDVKERTDVEVYKRANIDRKHFSKIRGDKFYKPSKATAIAFAIALELNRDETDDLLLTAGYALSNSNKFDLIIKYFIEKQIYDLYTINETLFAFEQPLLA</sequence>
<gene>
    <name evidence="2" type="ORF">QE109_16460</name>
</gene>
<dbReference type="RefSeq" id="WP_281095650.1">
    <property type="nucleotide sequence ID" value="NZ_JARYZI010000016.1"/>
</dbReference>
<evidence type="ECO:0000313" key="3">
    <source>
        <dbReference type="Proteomes" id="UP001158045"/>
    </source>
</evidence>
<proteinExistence type="predicted"/>
<dbReference type="Gene3D" id="3.40.220.10">
    <property type="entry name" value="Leucine Aminopeptidase, subunit E, domain 1"/>
    <property type="match status" value="1"/>
</dbReference>
<reference evidence="2 3" key="1">
    <citation type="submission" date="2023-04" db="EMBL/GenBank/DDBJ databases">
        <title>Fusibacter bizertensis strain WBS, isolated from littoral bottom sediments of the Arctic seas - biochemical and genomic analysis.</title>
        <authorList>
            <person name="Brioukhanov A.L."/>
        </authorList>
    </citation>
    <scope>NUCLEOTIDE SEQUENCE [LARGE SCALE GENOMIC DNA]</scope>
    <source>
        <strain evidence="2 3">WBS</strain>
    </source>
</reference>
<dbReference type="CDD" id="cd02908">
    <property type="entry name" value="Macro_OAADPr_deacetylase"/>
    <property type="match status" value="1"/>
</dbReference>
<dbReference type="PROSITE" id="PS51154">
    <property type="entry name" value="MACRO"/>
    <property type="match status" value="1"/>
</dbReference>
<evidence type="ECO:0000259" key="1">
    <source>
        <dbReference type="PROSITE" id="PS51154"/>
    </source>
</evidence>
<dbReference type="Pfam" id="PF01661">
    <property type="entry name" value="Macro"/>
    <property type="match status" value="1"/>
</dbReference>
<dbReference type="PANTHER" id="PTHR11106:SF27">
    <property type="entry name" value="MACRO DOMAIN-CONTAINING PROTEIN"/>
    <property type="match status" value="1"/>
</dbReference>
<accession>A0ABT6NHD4</accession>
<feature type="domain" description="Macro" evidence="1">
    <location>
        <begin position="1"/>
        <end position="167"/>
    </location>
</feature>
<dbReference type="PANTHER" id="PTHR11106">
    <property type="entry name" value="GANGLIOSIDE INDUCED DIFFERENTIATION ASSOCIATED PROTEIN 2-RELATED"/>
    <property type="match status" value="1"/>
</dbReference>
<dbReference type="SUPFAM" id="SSF52949">
    <property type="entry name" value="Macro domain-like"/>
    <property type="match status" value="1"/>
</dbReference>